<dbReference type="STRING" id="1380566.A0A219AN86"/>
<dbReference type="AlphaFoldDB" id="A0A219AN86"/>
<dbReference type="CDD" id="cd05120">
    <property type="entry name" value="APH_ChoK_like"/>
    <property type="match status" value="1"/>
</dbReference>
<name>A0A219AN86_METCM</name>
<evidence type="ECO:0000313" key="2">
    <source>
        <dbReference type="EMBL" id="OWT42296.1"/>
    </source>
</evidence>
<dbReference type="KEGG" id="pchm:VFPPC_18182"/>
<dbReference type="OrthoDB" id="4177236at2759"/>
<evidence type="ECO:0000313" key="3">
    <source>
        <dbReference type="Proteomes" id="UP000078397"/>
    </source>
</evidence>
<dbReference type="GeneID" id="33937036"/>
<dbReference type="GO" id="GO:0016740">
    <property type="term" value="F:transferase activity"/>
    <property type="evidence" value="ECO:0007669"/>
    <property type="project" value="UniProtKB-KW"/>
</dbReference>
<keyword evidence="3" id="KW-1185">Reference proteome</keyword>
<reference evidence="2 3" key="1">
    <citation type="journal article" date="2016" name="PLoS Pathog.">
        <title>Biosynthesis of antibiotic leucinostatins in bio-control fungus Purpureocillium lilacinum and their inhibition on phytophthora revealed by genome mining.</title>
        <authorList>
            <person name="Wang G."/>
            <person name="Liu Z."/>
            <person name="Lin R."/>
            <person name="Li E."/>
            <person name="Mao Z."/>
            <person name="Ling J."/>
            <person name="Yang Y."/>
            <person name="Yin W.B."/>
            <person name="Xie B."/>
        </authorList>
    </citation>
    <scope>NUCLEOTIDE SEQUENCE [LARGE SCALE GENOMIC DNA]</scope>
    <source>
        <strain evidence="2">170</strain>
    </source>
</reference>
<dbReference type="PANTHER" id="PTHR21310">
    <property type="entry name" value="AMINOGLYCOSIDE PHOSPHOTRANSFERASE-RELATED-RELATED"/>
    <property type="match status" value="1"/>
</dbReference>
<evidence type="ECO:0000259" key="1">
    <source>
        <dbReference type="Pfam" id="PF01636"/>
    </source>
</evidence>
<proteinExistence type="predicted"/>
<feature type="domain" description="Aminoglycoside phosphotransferase" evidence="1">
    <location>
        <begin position="79"/>
        <end position="272"/>
    </location>
</feature>
<protein>
    <submittedName>
        <fullName evidence="2">Phosphotransferase enzyme family protein</fullName>
    </submittedName>
</protein>
<organism evidence="2 3">
    <name type="scientific">Pochonia chlamydosporia 170</name>
    <dbReference type="NCBI Taxonomy" id="1380566"/>
    <lineage>
        <taxon>Eukaryota</taxon>
        <taxon>Fungi</taxon>
        <taxon>Dikarya</taxon>
        <taxon>Ascomycota</taxon>
        <taxon>Pezizomycotina</taxon>
        <taxon>Sordariomycetes</taxon>
        <taxon>Hypocreomycetidae</taxon>
        <taxon>Hypocreales</taxon>
        <taxon>Clavicipitaceae</taxon>
        <taxon>Pochonia</taxon>
    </lineage>
</organism>
<dbReference type="Gene3D" id="3.90.1200.10">
    <property type="match status" value="1"/>
</dbReference>
<dbReference type="RefSeq" id="XP_022284835.1">
    <property type="nucleotide sequence ID" value="XM_022429833.1"/>
</dbReference>
<dbReference type="InterPro" id="IPR051678">
    <property type="entry name" value="AGP_Transferase"/>
</dbReference>
<comment type="caution">
    <text evidence="2">The sequence shown here is derived from an EMBL/GenBank/DDBJ whole genome shotgun (WGS) entry which is preliminary data.</text>
</comment>
<dbReference type="PANTHER" id="PTHR21310:SF48">
    <property type="entry name" value="AMINOGLYCOSIDE PHOSPHOTRANSFERASE DOMAIN-CONTAINING PROTEIN"/>
    <property type="match status" value="1"/>
</dbReference>
<gene>
    <name evidence="2" type="ORF">VFPPC_18182</name>
</gene>
<dbReference type="Proteomes" id="UP000078397">
    <property type="component" value="Unassembled WGS sequence"/>
</dbReference>
<sequence>MSLDASAETICQLPFFALQSRLPAPLPTAEEIETSSELIQEYTGRRIVRFGDHYIIKYGLNVSLVEGENMLLIGKILPAHVPEVYALYSKNEASGIVHYIVMERITGDTLDTIWDGFDSAKKTEIAAKLRSYLDKIRCLPSPGYFGCIGRRQFEDSMFWTAPDNNISNSAISGPFESESLLNSALIQKYIYNSGLNHKAAFYRRVLPLILRGHKPIFTHGDLQRKNVIIRENGEVVLIDWETAGWYPEYWEYAMAVFACGAWQDDWHEFIGQVLVEYPTEYAWFDMLRRELWS</sequence>
<accession>A0A219AN86</accession>
<dbReference type="SUPFAM" id="SSF56112">
    <property type="entry name" value="Protein kinase-like (PK-like)"/>
    <property type="match status" value="1"/>
</dbReference>
<dbReference type="InterPro" id="IPR002575">
    <property type="entry name" value="Aminoglycoside_PTrfase"/>
</dbReference>
<dbReference type="EMBL" id="LSBJ02000027">
    <property type="protein sequence ID" value="OWT42296.1"/>
    <property type="molecule type" value="Genomic_DNA"/>
</dbReference>
<dbReference type="Pfam" id="PF01636">
    <property type="entry name" value="APH"/>
    <property type="match status" value="1"/>
</dbReference>
<dbReference type="InterPro" id="IPR011009">
    <property type="entry name" value="Kinase-like_dom_sf"/>
</dbReference>